<evidence type="ECO:0008006" key="4">
    <source>
        <dbReference type="Google" id="ProtNLM"/>
    </source>
</evidence>
<feature type="chain" id="PRO_5045630217" description="Lipoprotein SmpA/OmlA domain-containing protein" evidence="1">
    <location>
        <begin position="30"/>
        <end position="137"/>
    </location>
</feature>
<sequence length="137" mass="15059">MLLQTVPYSLPRFVGCFLLAVLLSNCGHALPDFPGFDSVAWRKDAYGCQSQRATLVPILEKHRNELYGARLNDVTALLGHPDEEELGEQSDKVYVYYVAAGQQCTPGHPRSTRSRVLLRSGATGTITEVILPVVTSK</sequence>
<gene>
    <name evidence="2" type="ORF">GCM10011378_29260</name>
</gene>
<proteinExistence type="predicted"/>
<keyword evidence="1" id="KW-0732">Signal</keyword>
<evidence type="ECO:0000313" key="2">
    <source>
        <dbReference type="EMBL" id="GGG51186.1"/>
    </source>
</evidence>
<keyword evidence="3" id="KW-1185">Reference proteome</keyword>
<accession>A0ABQ1WZU5</accession>
<evidence type="ECO:0000256" key="1">
    <source>
        <dbReference type="SAM" id="SignalP"/>
    </source>
</evidence>
<evidence type="ECO:0000313" key="3">
    <source>
        <dbReference type="Proteomes" id="UP000601361"/>
    </source>
</evidence>
<protein>
    <recommendedName>
        <fullName evidence="4">Lipoprotein SmpA/OmlA domain-containing protein</fullName>
    </recommendedName>
</protein>
<organism evidence="2 3">
    <name type="scientific">Hymenobacter glacieicola</name>
    <dbReference type="NCBI Taxonomy" id="1562124"/>
    <lineage>
        <taxon>Bacteria</taxon>
        <taxon>Pseudomonadati</taxon>
        <taxon>Bacteroidota</taxon>
        <taxon>Cytophagia</taxon>
        <taxon>Cytophagales</taxon>
        <taxon>Hymenobacteraceae</taxon>
        <taxon>Hymenobacter</taxon>
    </lineage>
</organism>
<feature type="signal peptide" evidence="1">
    <location>
        <begin position="1"/>
        <end position="29"/>
    </location>
</feature>
<name>A0ABQ1WZU5_9BACT</name>
<dbReference type="EMBL" id="BMGS01000007">
    <property type="protein sequence ID" value="GGG51186.1"/>
    <property type="molecule type" value="Genomic_DNA"/>
</dbReference>
<dbReference type="Proteomes" id="UP000601361">
    <property type="component" value="Unassembled WGS sequence"/>
</dbReference>
<reference evidence="3" key="1">
    <citation type="journal article" date="2019" name="Int. J. Syst. Evol. Microbiol.">
        <title>The Global Catalogue of Microorganisms (GCM) 10K type strain sequencing project: providing services to taxonomists for standard genome sequencing and annotation.</title>
        <authorList>
            <consortium name="The Broad Institute Genomics Platform"/>
            <consortium name="The Broad Institute Genome Sequencing Center for Infectious Disease"/>
            <person name="Wu L."/>
            <person name="Ma J."/>
        </authorList>
    </citation>
    <scope>NUCLEOTIDE SEQUENCE [LARGE SCALE GENOMIC DNA]</scope>
    <source>
        <strain evidence="3">CGMCC 1.12990</strain>
    </source>
</reference>
<comment type="caution">
    <text evidence="2">The sequence shown here is derived from an EMBL/GenBank/DDBJ whole genome shotgun (WGS) entry which is preliminary data.</text>
</comment>